<accession>A0ABQ4Z3T9</accession>
<evidence type="ECO:0000313" key="2">
    <source>
        <dbReference type="Proteomes" id="UP001151760"/>
    </source>
</evidence>
<protein>
    <submittedName>
        <fullName evidence="1">Uncharacterized protein</fullName>
    </submittedName>
</protein>
<reference evidence="1" key="1">
    <citation type="journal article" date="2022" name="Int. J. Mol. Sci.">
        <title>Draft Genome of Tanacetum Coccineum: Genomic Comparison of Closely Related Tanacetum-Family Plants.</title>
        <authorList>
            <person name="Yamashiro T."/>
            <person name="Shiraishi A."/>
            <person name="Nakayama K."/>
            <person name="Satake H."/>
        </authorList>
    </citation>
    <scope>NUCLEOTIDE SEQUENCE</scope>
</reference>
<organism evidence="1 2">
    <name type="scientific">Tanacetum coccineum</name>
    <dbReference type="NCBI Taxonomy" id="301880"/>
    <lineage>
        <taxon>Eukaryota</taxon>
        <taxon>Viridiplantae</taxon>
        <taxon>Streptophyta</taxon>
        <taxon>Embryophyta</taxon>
        <taxon>Tracheophyta</taxon>
        <taxon>Spermatophyta</taxon>
        <taxon>Magnoliopsida</taxon>
        <taxon>eudicotyledons</taxon>
        <taxon>Gunneridae</taxon>
        <taxon>Pentapetalae</taxon>
        <taxon>asterids</taxon>
        <taxon>campanulids</taxon>
        <taxon>Asterales</taxon>
        <taxon>Asteraceae</taxon>
        <taxon>Asteroideae</taxon>
        <taxon>Anthemideae</taxon>
        <taxon>Anthemidinae</taxon>
        <taxon>Tanacetum</taxon>
    </lineage>
</organism>
<dbReference type="Proteomes" id="UP001151760">
    <property type="component" value="Unassembled WGS sequence"/>
</dbReference>
<name>A0ABQ4Z3T9_9ASTR</name>
<gene>
    <name evidence="1" type="ORF">Tco_0751291</name>
</gene>
<keyword evidence="2" id="KW-1185">Reference proteome</keyword>
<evidence type="ECO:0000313" key="1">
    <source>
        <dbReference type="EMBL" id="GJS84750.1"/>
    </source>
</evidence>
<proteinExistence type="predicted"/>
<dbReference type="EMBL" id="BQNB010010999">
    <property type="protein sequence ID" value="GJS84750.1"/>
    <property type="molecule type" value="Genomic_DNA"/>
</dbReference>
<sequence length="116" mass="13536">MTDATDLTFSINSNRRDDVLNRRKVGLIWTIRRDTICQLIKSSSIGEDTRALTRNVKNLSKSFKRVGEELILNHKLDKHLTFVGIIELKLTIKLKNETRTDLFIYFKKTVELDKVE</sequence>
<comment type="caution">
    <text evidence="1">The sequence shown here is derived from an EMBL/GenBank/DDBJ whole genome shotgun (WGS) entry which is preliminary data.</text>
</comment>
<reference evidence="1" key="2">
    <citation type="submission" date="2022-01" db="EMBL/GenBank/DDBJ databases">
        <authorList>
            <person name="Yamashiro T."/>
            <person name="Shiraishi A."/>
            <person name="Satake H."/>
            <person name="Nakayama K."/>
        </authorList>
    </citation>
    <scope>NUCLEOTIDE SEQUENCE</scope>
</reference>